<evidence type="ECO:0000313" key="3">
    <source>
        <dbReference type="EMBL" id="MRX71873.1"/>
    </source>
</evidence>
<dbReference type="InterPro" id="IPR018309">
    <property type="entry name" value="Tscrpt_reg_PadR_C"/>
</dbReference>
<protein>
    <submittedName>
        <fullName evidence="3">PadR family transcriptional regulator</fullName>
    </submittedName>
</protein>
<dbReference type="InterPro" id="IPR036390">
    <property type="entry name" value="WH_DNA-bd_sf"/>
</dbReference>
<gene>
    <name evidence="3" type="ORF">GJU40_06760</name>
</gene>
<dbReference type="Pfam" id="PF03551">
    <property type="entry name" value="PadR"/>
    <property type="match status" value="1"/>
</dbReference>
<reference evidence="3 4" key="1">
    <citation type="submission" date="2019-11" db="EMBL/GenBank/DDBJ databases">
        <title>Bacillus lacus genome.</title>
        <authorList>
            <person name="Allen C.J."/>
            <person name="Newman J.D."/>
        </authorList>
    </citation>
    <scope>NUCLEOTIDE SEQUENCE [LARGE SCALE GENOMIC DNA]</scope>
    <source>
        <strain evidence="3 4">KCTC 33946</strain>
    </source>
</reference>
<dbReference type="InterPro" id="IPR005149">
    <property type="entry name" value="Tscrpt_reg_PadR_N"/>
</dbReference>
<dbReference type="PANTHER" id="PTHR43252:SF4">
    <property type="entry name" value="TRANSCRIPTIONAL REGULATORY PROTEIN"/>
    <property type="match status" value="1"/>
</dbReference>
<evidence type="ECO:0000313" key="4">
    <source>
        <dbReference type="Proteomes" id="UP000448867"/>
    </source>
</evidence>
<evidence type="ECO:0000259" key="1">
    <source>
        <dbReference type="Pfam" id="PF03551"/>
    </source>
</evidence>
<dbReference type="Pfam" id="PF10400">
    <property type="entry name" value="Vir_act_alpha_C"/>
    <property type="match status" value="1"/>
</dbReference>
<dbReference type="InterPro" id="IPR036388">
    <property type="entry name" value="WH-like_DNA-bd_sf"/>
</dbReference>
<accession>A0A7X2LYI3</accession>
<proteinExistence type="predicted"/>
<dbReference type="RefSeq" id="WP_154307004.1">
    <property type="nucleotide sequence ID" value="NZ_WKKI01000008.1"/>
</dbReference>
<sequence>MSLRYGLLSMIAKDPQTGYQMFQNFQEQFLYFWNSNSSQVYKELVKMEGDQLISFEYIYEKGKPVKKLYHITPKGEKELIDWVIEFESKAAKIKDEFLLRAYAFHMISTGEAIALLYKMKAREEGVLYETSRWNEERFKQIPEKIKLGEFVTAEFGIRYSNMYIDWCKWAIELLESYQES</sequence>
<dbReference type="OrthoDB" id="9783723at2"/>
<dbReference type="PANTHER" id="PTHR43252">
    <property type="entry name" value="TRANSCRIPTIONAL REGULATOR YQJI"/>
    <property type="match status" value="1"/>
</dbReference>
<feature type="domain" description="Transcription regulator PadR N-terminal" evidence="1">
    <location>
        <begin position="7"/>
        <end position="79"/>
    </location>
</feature>
<name>A0A7X2LYI3_9BACI</name>
<comment type="caution">
    <text evidence="3">The sequence shown here is derived from an EMBL/GenBank/DDBJ whole genome shotgun (WGS) entry which is preliminary data.</text>
</comment>
<dbReference type="AlphaFoldDB" id="A0A7X2LYI3"/>
<dbReference type="Gene3D" id="1.10.10.10">
    <property type="entry name" value="Winged helix-like DNA-binding domain superfamily/Winged helix DNA-binding domain"/>
    <property type="match status" value="1"/>
</dbReference>
<dbReference type="EMBL" id="WKKI01000008">
    <property type="protein sequence ID" value="MRX71873.1"/>
    <property type="molecule type" value="Genomic_DNA"/>
</dbReference>
<evidence type="ECO:0000259" key="2">
    <source>
        <dbReference type="Pfam" id="PF10400"/>
    </source>
</evidence>
<organism evidence="3 4">
    <name type="scientific">Metabacillus lacus</name>
    <dbReference type="NCBI Taxonomy" id="1983721"/>
    <lineage>
        <taxon>Bacteria</taxon>
        <taxon>Bacillati</taxon>
        <taxon>Bacillota</taxon>
        <taxon>Bacilli</taxon>
        <taxon>Bacillales</taxon>
        <taxon>Bacillaceae</taxon>
        <taxon>Metabacillus</taxon>
    </lineage>
</organism>
<feature type="domain" description="Transcription regulator PadR C-terminal" evidence="2">
    <location>
        <begin position="93"/>
        <end position="175"/>
    </location>
</feature>
<dbReference type="Gene3D" id="6.10.140.190">
    <property type="match status" value="1"/>
</dbReference>
<dbReference type="SUPFAM" id="SSF46785">
    <property type="entry name" value="Winged helix' DNA-binding domain"/>
    <property type="match status" value="1"/>
</dbReference>
<keyword evidence="4" id="KW-1185">Reference proteome</keyword>
<dbReference type="Proteomes" id="UP000448867">
    <property type="component" value="Unassembled WGS sequence"/>
</dbReference>